<gene>
    <name evidence="5" type="ORF">GCM10010994_02440</name>
</gene>
<dbReference type="Pfam" id="PF00535">
    <property type="entry name" value="Glycos_transf_2"/>
    <property type="match status" value="1"/>
</dbReference>
<evidence type="ECO:0000259" key="4">
    <source>
        <dbReference type="Pfam" id="PF00535"/>
    </source>
</evidence>
<accession>A0A916TWI9</accession>
<keyword evidence="3" id="KW-0808">Transferase</keyword>
<dbReference type="Proteomes" id="UP000637002">
    <property type="component" value="Unassembled WGS sequence"/>
</dbReference>
<dbReference type="EMBL" id="BMGG01000001">
    <property type="protein sequence ID" value="GGC46805.1"/>
    <property type="molecule type" value="Genomic_DNA"/>
</dbReference>
<dbReference type="AlphaFoldDB" id="A0A916TWI9"/>
<evidence type="ECO:0000313" key="6">
    <source>
        <dbReference type="Proteomes" id="UP000637002"/>
    </source>
</evidence>
<dbReference type="SUPFAM" id="SSF53448">
    <property type="entry name" value="Nucleotide-diphospho-sugar transferases"/>
    <property type="match status" value="1"/>
</dbReference>
<dbReference type="PANTHER" id="PTHR43179:SF12">
    <property type="entry name" value="GALACTOFURANOSYLTRANSFERASE GLFT2"/>
    <property type="match status" value="1"/>
</dbReference>
<comment type="caution">
    <text evidence="5">The sequence shown here is derived from an EMBL/GenBank/DDBJ whole genome shotgun (WGS) entry which is preliminary data.</text>
</comment>
<sequence length="643" mass="69439">MRGHLDEISEDGWASGWAQDDDDRGQPILLEFAVNERIVGVIAADQFRQDLRDAGFANPNCAFWFKLPDDAFEEGTYLVSVRAAGNGAELRNSPQQVQVGSLEPSARAQAANLLPNADFQRWPRSVSVTVAEGLTEVAEGWFVEADARMPARVVASLAKPVGMGLADDECALKIATGQLGGRVWLIVPLDARPQASTACSFSCSFRRPLGGAEPGLRCAAIRLSVLDGAARHEVEVIGQDVAASRSVRVADVPVVLDPEVLARHSPGARFALTFEFVGAGELVIALPWLGLPLRPRVVADSPERFEDANVFEQAQMLKLSPIWSAGVRAVPSPAAPQPPRPAAPVSPTGVQQRLPFVQIVVPVFNAVADTLELIDSILREARSPIEIIVADDHSSPFLLHHADTWHVQDPRIRVLRNAENVGYTRNVNLALQTAVADFVVLINSDTVVSPGWLERMMAVLLADETVAAVGPVSNAASWQSVPLTKGRDGQWVVNVLPGALTVADMARTVSRASLAAHPEFPLLNGFCTLFRRAALDGVGHFDDESFPSGYGEENDLCIRLGRAGWKLRVADDAYVFHKKSRSFGADVRAELSGRTSQVLAAKYPEIVIADLEETMRACEPLNALRRRLGELLASEGAAGMNDR</sequence>
<dbReference type="PANTHER" id="PTHR43179">
    <property type="entry name" value="RHAMNOSYLTRANSFERASE WBBL"/>
    <property type="match status" value="1"/>
</dbReference>
<protein>
    <recommendedName>
        <fullName evidence="4">Glycosyltransferase 2-like domain-containing protein</fullName>
    </recommendedName>
</protein>
<proteinExistence type="inferred from homology"/>
<keyword evidence="2" id="KW-0328">Glycosyltransferase</keyword>
<name>A0A916TWI9_9HYPH</name>
<dbReference type="InterPro" id="IPR001173">
    <property type="entry name" value="Glyco_trans_2-like"/>
</dbReference>
<evidence type="ECO:0000256" key="3">
    <source>
        <dbReference type="ARBA" id="ARBA00022679"/>
    </source>
</evidence>
<dbReference type="Gene3D" id="3.90.550.10">
    <property type="entry name" value="Spore Coat Polysaccharide Biosynthesis Protein SpsA, Chain A"/>
    <property type="match status" value="1"/>
</dbReference>
<dbReference type="InterPro" id="IPR029044">
    <property type="entry name" value="Nucleotide-diphossugar_trans"/>
</dbReference>
<keyword evidence="6" id="KW-1185">Reference proteome</keyword>
<evidence type="ECO:0000256" key="2">
    <source>
        <dbReference type="ARBA" id="ARBA00022676"/>
    </source>
</evidence>
<dbReference type="GO" id="GO:0016757">
    <property type="term" value="F:glycosyltransferase activity"/>
    <property type="evidence" value="ECO:0007669"/>
    <property type="project" value="UniProtKB-KW"/>
</dbReference>
<comment type="similarity">
    <text evidence="1">Belongs to the glycosyltransferase 2 family.</text>
</comment>
<evidence type="ECO:0000313" key="5">
    <source>
        <dbReference type="EMBL" id="GGC46805.1"/>
    </source>
</evidence>
<reference evidence="5" key="1">
    <citation type="journal article" date="2014" name="Int. J. Syst. Evol. Microbiol.">
        <title>Complete genome sequence of Corynebacterium casei LMG S-19264T (=DSM 44701T), isolated from a smear-ripened cheese.</title>
        <authorList>
            <consortium name="US DOE Joint Genome Institute (JGI-PGF)"/>
            <person name="Walter F."/>
            <person name="Albersmeier A."/>
            <person name="Kalinowski J."/>
            <person name="Ruckert C."/>
        </authorList>
    </citation>
    <scope>NUCLEOTIDE SEQUENCE</scope>
    <source>
        <strain evidence="5">CGMCC 1.12919</strain>
    </source>
</reference>
<feature type="domain" description="Glycosyltransferase 2-like" evidence="4">
    <location>
        <begin position="359"/>
        <end position="473"/>
    </location>
</feature>
<organism evidence="5 6">
    <name type="scientific">Chelatococcus reniformis</name>
    <dbReference type="NCBI Taxonomy" id="1494448"/>
    <lineage>
        <taxon>Bacteria</taxon>
        <taxon>Pseudomonadati</taxon>
        <taxon>Pseudomonadota</taxon>
        <taxon>Alphaproteobacteria</taxon>
        <taxon>Hyphomicrobiales</taxon>
        <taxon>Chelatococcaceae</taxon>
        <taxon>Chelatococcus</taxon>
    </lineage>
</organism>
<reference evidence="5" key="2">
    <citation type="submission" date="2020-09" db="EMBL/GenBank/DDBJ databases">
        <authorList>
            <person name="Sun Q."/>
            <person name="Zhou Y."/>
        </authorList>
    </citation>
    <scope>NUCLEOTIDE SEQUENCE</scope>
    <source>
        <strain evidence="5">CGMCC 1.12919</strain>
    </source>
</reference>
<evidence type="ECO:0000256" key="1">
    <source>
        <dbReference type="ARBA" id="ARBA00006739"/>
    </source>
</evidence>